<reference evidence="2" key="1">
    <citation type="submission" date="2016-12" db="EMBL/GenBank/DDBJ databases">
        <authorList>
            <person name="Rodrigo-Torres L."/>
            <person name="Arahal R.D."/>
            <person name="Lucena T."/>
        </authorList>
    </citation>
    <scope>NUCLEOTIDE SEQUENCE [LARGE SCALE GENOMIC DNA]</scope>
</reference>
<sequence>MTAVRIILVAKAPLPGLAKTRLAPALGEEGAAQLAQALLEHSVAEAVAAGAGPVELYVSPSVSHPVWSSVNIPSGVHWSAQTEGDLGERLAAVTQRVTGQQEAVLLMGTDCPGLTAPVLREAALALVDHDACLVPVSDGGYALLGLKHHLPAVFHNMPWSTSQVAELTIQRIQAAGRSLKILAPLHDIDEPADLQWLPAGWR</sequence>
<keyword evidence="2" id="KW-1185">Reference proteome</keyword>
<dbReference type="PANTHER" id="PTHR36529">
    <property type="entry name" value="SLL1095 PROTEIN"/>
    <property type="match status" value="1"/>
</dbReference>
<dbReference type="NCBIfam" id="TIGR04282">
    <property type="entry name" value="glyco_like_cofC"/>
    <property type="match status" value="1"/>
</dbReference>
<gene>
    <name evidence="1" type="primary">cofC</name>
    <name evidence="1" type="ORF">VQ7734_04892</name>
</gene>
<dbReference type="InterPro" id="IPR029044">
    <property type="entry name" value="Nucleotide-diphossugar_trans"/>
</dbReference>
<dbReference type="PANTHER" id="PTHR36529:SF1">
    <property type="entry name" value="GLYCOSYLTRANSFERASE"/>
    <property type="match status" value="1"/>
</dbReference>
<dbReference type="Proteomes" id="UP000184600">
    <property type="component" value="Unassembled WGS sequence"/>
</dbReference>
<dbReference type="EC" id="2.7.7.68" evidence="1"/>
<dbReference type="STRING" id="1117707.VQ7734_04892"/>
<dbReference type="Pfam" id="PF09837">
    <property type="entry name" value="DUF2064"/>
    <property type="match status" value="1"/>
</dbReference>
<evidence type="ECO:0000313" key="2">
    <source>
        <dbReference type="Proteomes" id="UP000184600"/>
    </source>
</evidence>
<proteinExistence type="predicted"/>
<accession>A0A1M7Z2T8</accession>
<keyword evidence="1" id="KW-0548">Nucleotidyltransferase</keyword>
<dbReference type="RefSeq" id="WP_073586541.1">
    <property type="nucleotide sequence ID" value="NZ_AP024898.1"/>
</dbReference>
<dbReference type="InterPro" id="IPR018641">
    <property type="entry name" value="Trfase_1_rSAM/seldom-assoc"/>
</dbReference>
<dbReference type="GO" id="GO:0043814">
    <property type="term" value="F:phospholactate guanylyltransferase activity"/>
    <property type="evidence" value="ECO:0007669"/>
    <property type="project" value="UniProtKB-EC"/>
</dbReference>
<dbReference type="EMBL" id="FRFG01000097">
    <property type="protein sequence ID" value="SHO59115.1"/>
    <property type="molecule type" value="Genomic_DNA"/>
</dbReference>
<keyword evidence="1" id="KW-0808">Transferase</keyword>
<dbReference type="OrthoDB" id="9798250at2"/>
<evidence type="ECO:0000313" key="1">
    <source>
        <dbReference type="EMBL" id="SHO59115.1"/>
    </source>
</evidence>
<dbReference type="AlphaFoldDB" id="A0A1M7Z2T8"/>
<organism evidence="1 2">
    <name type="scientific">Vibrio quintilis</name>
    <dbReference type="NCBI Taxonomy" id="1117707"/>
    <lineage>
        <taxon>Bacteria</taxon>
        <taxon>Pseudomonadati</taxon>
        <taxon>Pseudomonadota</taxon>
        <taxon>Gammaproteobacteria</taxon>
        <taxon>Vibrionales</taxon>
        <taxon>Vibrionaceae</taxon>
        <taxon>Vibrio</taxon>
    </lineage>
</organism>
<dbReference type="SUPFAM" id="SSF53448">
    <property type="entry name" value="Nucleotide-diphospho-sugar transferases"/>
    <property type="match status" value="1"/>
</dbReference>
<dbReference type="Gene3D" id="3.90.550.10">
    <property type="entry name" value="Spore Coat Polysaccharide Biosynthesis Protein SpsA, Chain A"/>
    <property type="match status" value="1"/>
</dbReference>
<protein>
    <submittedName>
        <fullName evidence="1">2-phospho-L-lactate guanylyltransferase</fullName>
        <ecNumber evidence="1">2.7.7.68</ecNumber>
    </submittedName>
</protein>
<name>A0A1M7Z2T8_9VIBR</name>